<dbReference type="InterPro" id="IPR000182">
    <property type="entry name" value="GNAT_dom"/>
</dbReference>
<dbReference type="KEGG" id="vsy:K08M4_43400"/>
<dbReference type="GO" id="GO:0016747">
    <property type="term" value="F:acyltransferase activity, transferring groups other than amino-acyl groups"/>
    <property type="evidence" value="ECO:0007669"/>
    <property type="project" value="InterPro"/>
</dbReference>
<feature type="domain" description="N-acetyltransferase" evidence="1">
    <location>
        <begin position="1"/>
        <end position="162"/>
    </location>
</feature>
<dbReference type="InterPro" id="IPR016181">
    <property type="entry name" value="Acyl_CoA_acyltransferase"/>
</dbReference>
<name>A0AA34XQS0_9VIBR</name>
<dbReference type="PANTHER" id="PTHR43792:SF13">
    <property type="entry name" value="ACETYLTRANSFERASE"/>
    <property type="match status" value="1"/>
</dbReference>
<dbReference type="Proteomes" id="UP000194136">
    <property type="component" value="Chromosome 2"/>
</dbReference>
<organism evidence="2 3">
    <name type="scientific">Vibrio syngnathi</name>
    <dbReference type="NCBI Taxonomy" id="3034029"/>
    <lineage>
        <taxon>Bacteria</taxon>
        <taxon>Pseudomonadati</taxon>
        <taxon>Pseudomonadota</taxon>
        <taxon>Gammaproteobacteria</taxon>
        <taxon>Vibrionales</taxon>
        <taxon>Vibrionaceae</taxon>
        <taxon>Vibrio</taxon>
    </lineage>
</organism>
<reference evidence="2 3" key="1">
    <citation type="submission" date="2016-10" db="EMBL/GenBank/DDBJ databases">
        <title>The High Quality Genome of Vibrio splendidus K08M4.</title>
        <authorList>
            <person name="Wendling C."/>
            <person name="Chibani C.M."/>
            <person name="Hertel R."/>
            <person name="Sproer C."/>
            <person name="Bunk B."/>
            <person name="Overmann J."/>
            <person name="Roth O."/>
            <person name="Liesegang H."/>
        </authorList>
    </citation>
    <scope>NUCLEOTIDE SEQUENCE [LARGE SCALE GENOMIC DNA]</scope>
    <source>
        <strain evidence="2 3">K08M4</strain>
    </source>
</reference>
<sequence>MELKQVNINQLHQLISTASIGMELEFCVGSIPPKHVLYRSVQHAQSARAEIWSLPYMMLNQNHVVGFCGFKGEPKAGEIEIGYNVAEQQQGRGLAKSAVNKLCKVAFNSGLVENVVALISSTNVASLSVVKANNFVFLGEVVDDDNEELEKWVLNLISVKMT</sequence>
<protein>
    <submittedName>
        <fullName evidence="2">Ribosomal-protein-L7/L12-serine acetyltransferase</fullName>
    </submittedName>
</protein>
<dbReference type="PROSITE" id="PS51186">
    <property type="entry name" value="GNAT"/>
    <property type="match status" value="1"/>
</dbReference>
<dbReference type="EMBL" id="CP017917">
    <property type="protein sequence ID" value="ARP40992.1"/>
    <property type="molecule type" value="Genomic_DNA"/>
</dbReference>
<keyword evidence="3" id="KW-1185">Reference proteome</keyword>
<proteinExistence type="predicted"/>
<evidence type="ECO:0000259" key="1">
    <source>
        <dbReference type="PROSITE" id="PS51186"/>
    </source>
</evidence>
<dbReference type="PANTHER" id="PTHR43792">
    <property type="entry name" value="GNAT FAMILY, PUTATIVE (AFU_ORTHOLOGUE AFUA_3G00765)-RELATED-RELATED"/>
    <property type="match status" value="1"/>
</dbReference>
<accession>A0AA34XQS0</accession>
<dbReference type="RefSeq" id="WP_086051460.1">
    <property type="nucleotide sequence ID" value="NZ_CP017917.1"/>
</dbReference>
<dbReference type="Pfam" id="PF13302">
    <property type="entry name" value="Acetyltransf_3"/>
    <property type="match status" value="1"/>
</dbReference>
<dbReference type="AlphaFoldDB" id="A0AA34XQS0"/>
<dbReference type="Gene3D" id="3.40.630.30">
    <property type="match status" value="1"/>
</dbReference>
<evidence type="ECO:0000313" key="3">
    <source>
        <dbReference type="Proteomes" id="UP000194136"/>
    </source>
</evidence>
<dbReference type="InterPro" id="IPR051531">
    <property type="entry name" value="N-acetyltransferase"/>
</dbReference>
<dbReference type="SUPFAM" id="SSF55729">
    <property type="entry name" value="Acyl-CoA N-acyltransferases (Nat)"/>
    <property type="match status" value="1"/>
</dbReference>
<evidence type="ECO:0000313" key="2">
    <source>
        <dbReference type="EMBL" id="ARP40992.1"/>
    </source>
</evidence>
<gene>
    <name evidence="2" type="ORF">K08M4_43400</name>
</gene>